<reference evidence="4" key="1">
    <citation type="submission" date="2019-12" db="EMBL/GenBank/DDBJ databases">
        <authorList>
            <person name="Scholes J."/>
        </authorList>
    </citation>
    <scope>NUCLEOTIDE SEQUENCE</scope>
</reference>
<evidence type="ECO:0000256" key="3">
    <source>
        <dbReference type="SAM" id="MobiDB-lite"/>
    </source>
</evidence>
<dbReference type="Pfam" id="PF13041">
    <property type="entry name" value="PPR_2"/>
    <property type="match status" value="5"/>
</dbReference>
<dbReference type="Proteomes" id="UP001153555">
    <property type="component" value="Unassembled WGS sequence"/>
</dbReference>
<dbReference type="NCBIfam" id="TIGR00756">
    <property type="entry name" value="PPR"/>
    <property type="match status" value="5"/>
</dbReference>
<evidence type="ECO:0000313" key="5">
    <source>
        <dbReference type="Proteomes" id="UP001153555"/>
    </source>
</evidence>
<comment type="caution">
    <text evidence="4">The sequence shown here is derived from an EMBL/GenBank/DDBJ whole genome shotgun (WGS) entry which is preliminary data.</text>
</comment>
<dbReference type="InterPro" id="IPR011990">
    <property type="entry name" value="TPR-like_helical_dom_sf"/>
</dbReference>
<organism evidence="4 5">
    <name type="scientific">Striga hermonthica</name>
    <name type="common">Purple witchweed</name>
    <name type="synonym">Buchnera hermonthica</name>
    <dbReference type="NCBI Taxonomy" id="68872"/>
    <lineage>
        <taxon>Eukaryota</taxon>
        <taxon>Viridiplantae</taxon>
        <taxon>Streptophyta</taxon>
        <taxon>Embryophyta</taxon>
        <taxon>Tracheophyta</taxon>
        <taxon>Spermatophyta</taxon>
        <taxon>Magnoliopsida</taxon>
        <taxon>eudicotyledons</taxon>
        <taxon>Gunneridae</taxon>
        <taxon>Pentapetalae</taxon>
        <taxon>asterids</taxon>
        <taxon>lamiids</taxon>
        <taxon>Lamiales</taxon>
        <taxon>Orobanchaceae</taxon>
        <taxon>Buchnereae</taxon>
        <taxon>Striga</taxon>
    </lineage>
</organism>
<name>A0A9N7RNY8_STRHE</name>
<feature type="repeat" description="PPR" evidence="2">
    <location>
        <begin position="279"/>
        <end position="313"/>
    </location>
</feature>
<feature type="region of interest" description="Disordered" evidence="3">
    <location>
        <begin position="1"/>
        <end position="22"/>
    </location>
</feature>
<accession>A0A9N7RNY8</accession>
<dbReference type="OrthoDB" id="185373at2759"/>
<evidence type="ECO:0000256" key="1">
    <source>
        <dbReference type="ARBA" id="ARBA00022737"/>
    </source>
</evidence>
<protein>
    <submittedName>
        <fullName evidence="4">Pentatricopeptide repeat-containing protein</fullName>
    </submittedName>
</protein>
<feature type="repeat" description="PPR" evidence="2">
    <location>
        <begin position="349"/>
        <end position="383"/>
    </location>
</feature>
<keyword evidence="1" id="KW-0677">Repeat</keyword>
<keyword evidence="5" id="KW-1185">Reference proteome</keyword>
<sequence>MAQTMGYLEEFDKERPDPEINGKNTAFIPKNERVQELRVKVKIHDEKIQFRPPPGSTLCAVCANEGNCKVVLSRTKMMNTLVDMGKPQESVSIFNDLIQEGHKPNLRTYNVLVWAWCTEKNMKAAWDLVTEMAALGMGPNVITYNMLATAYIKDGQMREANVILEMARNNVRPNEWTCGIIISGYCKEGRIQDALRFVNKMKDLGIKPNLVIFNLLIKGCLDASGISGIDEVLDLMAKFEVKPDVISFSTIMNAWSEAGYMIKCREVFEDMVRAGIKPNVHAYSILAKGYVWAQELEKAEELLAAMEKARVGPNVVVYTIVISGWCNRGLMVSALTVFGKMVKKGISPNLNTFETLIRGYAKNKLPGKAKEVLQVMEKFGVWPKKSTFGLISQASCGASLADAANRILGSSGNSGMDQEMHEDGLERYYKKKGVKTRDEKIQFHPPLGSTLCAVCANEGNCKVVLSRTKMMNTLVVMGKPQESVSIFNNLIQGHKPNLITYNVLVRAWCTEKNMKAAWDLVSEMAASGVGPDAIT</sequence>
<feature type="compositionally biased region" description="Basic and acidic residues" evidence="3">
    <location>
        <begin position="10"/>
        <end position="20"/>
    </location>
</feature>
<gene>
    <name evidence="4" type="ORF">SHERM_04970</name>
</gene>
<dbReference type="PANTHER" id="PTHR47931">
    <property type="entry name" value="OS01G0228400 PROTEIN"/>
    <property type="match status" value="1"/>
</dbReference>
<dbReference type="PROSITE" id="PS51375">
    <property type="entry name" value="PPR"/>
    <property type="match status" value="7"/>
</dbReference>
<dbReference type="AlphaFoldDB" id="A0A9N7RNY8"/>
<dbReference type="PANTHER" id="PTHR47931:SF1">
    <property type="entry name" value="PPR CONTAINING PLANT-LIKE PROTEIN"/>
    <property type="match status" value="1"/>
</dbReference>
<dbReference type="EMBL" id="CACSLK010030875">
    <property type="protein sequence ID" value="CAA0838362.1"/>
    <property type="molecule type" value="Genomic_DNA"/>
</dbReference>
<evidence type="ECO:0000256" key="2">
    <source>
        <dbReference type="PROSITE-ProRule" id="PRU00708"/>
    </source>
</evidence>
<dbReference type="SUPFAM" id="SSF48452">
    <property type="entry name" value="TPR-like"/>
    <property type="match status" value="1"/>
</dbReference>
<evidence type="ECO:0000313" key="4">
    <source>
        <dbReference type="EMBL" id="CAA0838362.1"/>
    </source>
</evidence>
<feature type="repeat" description="PPR" evidence="2">
    <location>
        <begin position="497"/>
        <end position="531"/>
    </location>
</feature>
<dbReference type="Gene3D" id="1.25.40.10">
    <property type="entry name" value="Tetratricopeptide repeat domain"/>
    <property type="match status" value="3"/>
</dbReference>
<feature type="repeat" description="PPR" evidence="2">
    <location>
        <begin position="105"/>
        <end position="139"/>
    </location>
</feature>
<proteinExistence type="predicted"/>
<feature type="repeat" description="PPR" evidence="2">
    <location>
        <begin position="314"/>
        <end position="348"/>
    </location>
</feature>
<feature type="repeat" description="PPR" evidence="2">
    <location>
        <begin position="174"/>
        <end position="208"/>
    </location>
</feature>
<dbReference type="InterPro" id="IPR002885">
    <property type="entry name" value="PPR_rpt"/>
</dbReference>
<feature type="repeat" description="PPR" evidence="2">
    <location>
        <begin position="244"/>
        <end position="278"/>
    </location>
</feature>